<feature type="compositionally biased region" description="Basic and acidic residues" evidence="7">
    <location>
        <begin position="629"/>
        <end position="641"/>
    </location>
</feature>
<dbReference type="InterPro" id="IPR002259">
    <property type="entry name" value="Eqnu_transpt"/>
</dbReference>
<sequence length="670" mass="76339">MDENLSRGYVQLGKARGMNEFKLSNGFTHLSPPVDKCNFIYLALILGGIGFLLPYNSFIIAVDYFQTRYPGTTVIFDMSVVYITMAFFAVFANNILVETLSLNMRITFGYLVSFVTLNFVVICEIWWELFGATTSYNINLIAVAIVSLGCTVQQSSFYGYTSMLPSRYTQAVMTGESVAGFWVSINRILTKSLLEDERGNTSMFFALSNLTILMCFVLHQVVRKTDFVQFYITLCQERNRITLEPTEDVGLMDPLDQVGDPTKGQYGILKIQTSPLGIDSASASTDINDNENNIERENFNNKNNKTKSRVLPKSAGSFSRRKEDIQKEKIELKKEINMAFSFDDNSDASKKLKKNIKEKSPTRNQISGYSLSKSVREEKENDKAGIQRKDLENIGAIFISSAMKNSKRWSNSKTTDKEDKNLQSNNDLKNKSDQLESNKIEEANSNETSSFSKIHSTISNLLKLSDKTEKSIRSRIPIAISRLKKELGDNFDISKLENRRRSRSRSKVVIRENNRLKDNKIDESTSTAIILVDKSDCTRDDDNEENDREKSRSNSSNRKYEGARKKKMDVELKVFKMAKAEKEERRKEFEKCGLREPVKKLKNGSQEMIDIAVTILERKSEGVKTSSNSDDKHLENVHANQEEGYSKPYSLRSGIYSRYFPNLSSKTYRT</sequence>
<keyword evidence="10" id="KW-1185">Reference proteome</keyword>
<feature type="region of interest" description="Disordered" evidence="7">
    <location>
        <begin position="354"/>
        <end position="387"/>
    </location>
</feature>
<feature type="region of interest" description="Disordered" evidence="7">
    <location>
        <begin position="285"/>
        <end position="322"/>
    </location>
</feature>
<dbReference type="GO" id="GO:0005886">
    <property type="term" value="C:plasma membrane"/>
    <property type="evidence" value="ECO:0007669"/>
    <property type="project" value="TreeGrafter"/>
</dbReference>
<comment type="subcellular location">
    <subcellularLocation>
        <location evidence="1">Membrane</location>
        <topology evidence="1">Multi-pass membrane protein</topology>
    </subcellularLocation>
</comment>
<name>A0A834JI06_VESGE</name>
<comment type="caution">
    <text evidence="9">The sequence shown here is derived from an EMBL/GenBank/DDBJ whole genome shotgun (WGS) entry which is preliminary data.</text>
</comment>
<keyword evidence="3" id="KW-0813">Transport</keyword>
<proteinExistence type="inferred from homology"/>
<feature type="transmembrane region" description="Helical" evidence="8">
    <location>
        <begin position="74"/>
        <end position="96"/>
    </location>
</feature>
<evidence type="ECO:0000256" key="2">
    <source>
        <dbReference type="ARBA" id="ARBA00007965"/>
    </source>
</evidence>
<dbReference type="AlphaFoldDB" id="A0A834JI06"/>
<feature type="compositionally biased region" description="Basic and acidic residues" evidence="7">
    <location>
        <begin position="547"/>
        <end position="564"/>
    </location>
</feature>
<keyword evidence="4 8" id="KW-0812">Transmembrane</keyword>
<evidence type="ECO:0000256" key="3">
    <source>
        <dbReference type="ARBA" id="ARBA00022448"/>
    </source>
</evidence>
<dbReference type="PANTHER" id="PTHR10332">
    <property type="entry name" value="EQUILIBRATIVE NUCLEOSIDE TRANSPORTER"/>
    <property type="match status" value="1"/>
</dbReference>
<feature type="compositionally biased region" description="Polar residues" evidence="7">
    <location>
        <begin position="362"/>
        <end position="373"/>
    </location>
</feature>
<evidence type="ECO:0000256" key="4">
    <source>
        <dbReference type="ARBA" id="ARBA00022692"/>
    </source>
</evidence>
<evidence type="ECO:0000256" key="6">
    <source>
        <dbReference type="ARBA" id="ARBA00023136"/>
    </source>
</evidence>
<feature type="transmembrane region" description="Helical" evidence="8">
    <location>
        <begin position="108"/>
        <end position="127"/>
    </location>
</feature>
<feature type="region of interest" description="Disordered" evidence="7">
    <location>
        <begin position="537"/>
        <end position="564"/>
    </location>
</feature>
<accession>A0A834JI06</accession>
<keyword evidence="5 8" id="KW-1133">Transmembrane helix</keyword>
<feature type="compositionally biased region" description="Basic and acidic residues" evidence="7">
    <location>
        <begin position="428"/>
        <end position="437"/>
    </location>
</feature>
<evidence type="ECO:0000256" key="5">
    <source>
        <dbReference type="ARBA" id="ARBA00022989"/>
    </source>
</evidence>
<evidence type="ECO:0000256" key="8">
    <source>
        <dbReference type="SAM" id="Phobius"/>
    </source>
</evidence>
<dbReference type="EMBL" id="JACSDZ010000013">
    <property type="protein sequence ID" value="KAF7388733.1"/>
    <property type="molecule type" value="Genomic_DNA"/>
</dbReference>
<protein>
    <submittedName>
        <fullName evidence="9">Uncharacterized protein</fullName>
    </submittedName>
</protein>
<dbReference type="GO" id="GO:0005337">
    <property type="term" value="F:nucleoside transmembrane transporter activity"/>
    <property type="evidence" value="ECO:0007669"/>
    <property type="project" value="InterPro"/>
</dbReference>
<evidence type="ECO:0000313" key="9">
    <source>
        <dbReference type="EMBL" id="KAF7388733.1"/>
    </source>
</evidence>
<reference evidence="9" key="1">
    <citation type="journal article" date="2020" name="G3 (Bethesda)">
        <title>High-Quality Assemblies for Three Invasive Social Wasps from the &lt;i&gt;Vespula&lt;/i&gt; Genus.</title>
        <authorList>
            <person name="Harrop T.W.R."/>
            <person name="Guhlin J."/>
            <person name="McLaughlin G.M."/>
            <person name="Permina E."/>
            <person name="Stockwell P."/>
            <person name="Gilligan J."/>
            <person name="Le Lec M.F."/>
            <person name="Gruber M.A.M."/>
            <person name="Quinn O."/>
            <person name="Lovegrove M."/>
            <person name="Duncan E.J."/>
            <person name="Remnant E.J."/>
            <person name="Van Eeckhoven J."/>
            <person name="Graham B."/>
            <person name="Knapp R.A."/>
            <person name="Langford K.W."/>
            <person name="Kronenberg Z."/>
            <person name="Press M.O."/>
            <person name="Eacker S.M."/>
            <person name="Wilson-Rankin E.E."/>
            <person name="Purcell J."/>
            <person name="Lester P.J."/>
            <person name="Dearden P.K."/>
        </authorList>
    </citation>
    <scope>NUCLEOTIDE SEQUENCE</scope>
    <source>
        <strain evidence="9">Linc-1</strain>
    </source>
</reference>
<keyword evidence="6 8" id="KW-0472">Membrane</keyword>
<feature type="region of interest" description="Disordered" evidence="7">
    <location>
        <begin position="620"/>
        <end position="641"/>
    </location>
</feature>
<gene>
    <name evidence="9" type="ORF">HZH68_012675</name>
</gene>
<feature type="transmembrane region" description="Helical" evidence="8">
    <location>
        <begin position="39"/>
        <end position="62"/>
    </location>
</feature>
<dbReference type="Proteomes" id="UP000617340">
    <property type="component" value="Unassembled WGS sequence"/>
</dbReference>
<dbReference type="PANTHER" id="PTHR10332:SF10">
    <property type="entry name" value="EQUILIBRATIVE NUCLEOSIDE TRANSPORTER 4"/>
    <property type="match status" value="1"/>
</dbReference>
<comment type="similarity">
    <text evidence="2">Belongs to the SLC29A/ENT transporter (TC 2.A.57) family.</text>
</comment>
<evidence type="ECO:0000313" key="10">
    <source>
        <dbReference type="Proteomes" id="UP000617340"/>
    </source>
</evidence>
<feature type="compositionally biased region" description="Basic and acidic residues" evidence="7">
    <location>
        <begin position="374"/>
        <end position="387"/>
    </location>
</feature>
<organism evidence="9 10">
    <name type="scientific">Vespula germanica</name>
    <name type="common">German yellow jacket</name>
    <name type="synonym">Paravespula germanica</name>
    <dbReference type="NCBI Taxonomy" id="30212"/>
    <lineage>
        <taxon>Eukaryota</taxon>
        <taxon>Metazoa</taxon>
        <taxon>Ecdysozoa</taxon>
        <taxon>Arthropoda</taxon>
        <taxon>Hexapoda</taxon>
        <taxon>Insecta</taxon>
        <taxon>Pterygota</taxon>
        <taxon>Neoptera</taxon>
        <taxon>Endopterygota</taxon>
        <taxon>Hymenoptera</taxon>
        <taxon>Apocrita</taxon>
        <taxon>Aculeata</taxon>
        <taxon>Vespoidea</taxon>
        <taxon>Vespidae</taxon>
        <taxon>Vespinae</taxon>
        <taxon>Vespula</taxon>
    </lineage>
</organism>
<evidence type="ECO:0000256" key="7">
    <source>
        <dbReference type="SAM" id="MobiDB-lite"/>
    </source>
</evidence>
<feature type="region of interest" description="Disordered" evidence="7">
    <location>
        <begin position="407"/>
        <end position="437"/>
    </location>
</feature>
<dbReference type="Pfam" id="PF01733">
    <property type="entry name" value="Nucleoside_tran"/>
    <property type="match status" value="1"/>
</dbReference>
<feature type="transmembrane region" description="Helical" evidence="8">
    <location>
        <begin position="201"/>
        <end position="222"/>
    </location>
</feature>
<dbReference type="GO" id="GO:0008504">
    <property type="term" value="F:monoamine transmembrane transporter activity"/>
    <property type="evidence" value="ECO:0007669"/>
    <property type="project" value="TreeGrafter"/>
</dbReference>
<evidence type="ECO:0000256" key="1">
    <source>
        <dbReference type="ARBA" id="ARBA00004141"/>
    </source>
</evidence>
<feature type="transmembrane region" description="Helical" evidence="8">
    <location>
        <begin position="139"/>
        <end position="159"/>
    </location>
</feature>